<dbReference type="Gene3D" id="3.40.50.150">
    <property type="entry name" value="Vaccinia Virus protein VP39"/>
    <property type="match status" value="1"/>
</dbReference>
<dbReference type="EMBL" id="SMLM01000001">
    <property type="protein sequence ID" value="TFZ06128.1"/>
    <property type="molecule type" value="Genomic_DNA"/>
</dbReference>
<dbReference type="SUPFAM" id="SSF53335">
    <property type="entry name" value="S-adenosyl-L-methionine-dependent methyltransferases"/>
    <property type="match status" value="1"/>
</dbReference>
<dbReference type="InterPro" id="IPR029063">
    <property type="entry name" value="SAM-dependent_MTases_sf"/>
</dbReference>
<accession>A0A4Z0C6X1</accession>
<sequence length="272" mass="29618">MNQAPDGPRITDTWQEGGAYDRYIGRWSFRIAPLFLSWLAIPSGRRWLDVGCGTGALCAAILRHANPSTLTGVEPSEGFLSLARQHLPRSVRLLAGNAESIPLQDAEVDAVVSGLVLNFVPDLPRALAEMARVASPGGSVAAYVWDYAEGMEMLRHFWDAAVQLDPGAEKLHEGTRFGLCRRGALQSAFEQAGFDHVLIAPLDIDTPFSSFDDYWQPFLGAQGPAPAYVASLPEERRMRLREALRARVPAASDGTIALRARAWAVRGTAPKP</sequence>
<dbReference type="GO" id="GO:0032259">
    <property type="term" value="P:methylation"/>
    <property type="evidence" value="ECO:0007669"/>
    <property type="project" value="UniProtKB-KW"/>
</dbReference>
<keyword evidence="3" id="KW-1185">Reference proteome</keyword>
<evidence type="ECO:0000313" key="3">
    <source>
        <dbReference type="Proteomes" id="UP000298180"/>
    </source>
</evidence>
<gene>
    <name evidence="2" type="ORF">EZ313_05655</name>
</gene>
<comment type="caution">
    <text evidence="2">The sequence shown here is derived from an EMBL/GenBank/DDBJ whole genome shotgun (WGS) entry which is preliminary data.</text>
</comment>
<feature type="domain" description="Methyltransferase type 11" evidence="1">
    <location>
        <begin position="48"/>
        <end position="141"/>
    </location>
</feature>
<dbReference type="RefSeq" id="WP_135262214.1">
    <property type="nucleotide sequence ID" value="NZ_SMLM01000001.1"/>
</dbReference>
<dbReference type="InterPro" id="IPR013216">
    <property type="entry name" value="Methyltransf_11"/>
</dbReference>
<dbReference type="AlphaFoldDB" id="A0A4Z0C6X1"/>
<dbReference type="InterPro" id="IPR050508">
    <property type="entry name" value="Methyltransf_Superfamily"/>
</dbReference>
<reference evidence="2 3" key="1">
    <citation type="submission" date="2019-03" db="EMBL/GenBank/DDBJ databases">
        <title>Ramlibacter henchirensis DSM 14656, whole genome shotgun sequence.</title>
        <authorList>
            <person name="Zhang X."/>
            <person name="Feng G."/>
            <person name="Zhu H."/>
        </authorList>
    </citation>
    <scope>NUCLEOTIDE SEQUENCE [LARGE SCALE GENOMIC DNA]</scope>
    <source>
        <strain evidence="2 3">DSM 14656</strain>
    </source>
</reference>
<proteinExistence type="predicted"/>
<protein>
    <submittedName>
        <fullName evidence="2">SAM-dependent methyltransferase</fullName>
    </submittedName>
</protein>
<keyword evidence="2" id="KW-0808">Transferase</keyword>
<evidence type="ECO:0000313" key="2">
    <source>
        <dbReference type="EMBL" id="TFZ06128.1"/>
    </source>
</evidence>
<dbReference type="OrthoDB" id="5330018at2"/>
<dbReference type="GO" id="GO:0008757">
    <property type="term" value="F:S-adenosylmethionine-dependent methyltransferase activity"/>
    <property type="evidence" value="ECO:0007669"/>
    <property type="project" value="InterPro"/>
</dbReference>
<keyword evidence="2" id="KW-0489">Methyltransferase</keyword>
<dbReference type="PANTHER" id="PTHR42912:SF95">
    <property type="entry name" value="METHYLTRANSFERASE TYPE 11 DOMAIN-CONTAINING PROTEIN"/>
    <property type="match status" value="1"/>
</dbReference>
<dbReference type="Pfam" id="PF08241">
    <property type="entry name" value="Methyltransf_11"/>
    <property type="match status" value="1"/>
</dbReference>
<dbReference type="PANTHER" id="PTHR42912">
    <property type="entry name" value="METHYLTRANSFERASE"/>
    <property type="match status" value="1"/>
</dbReference>
<evidence type="ECO:0000259" key="1">
    <source>
        <dbReference type="Pfam" id="PF08241"/>
    </source>
</evidence>
<name>A0A4Z0C6X1_9BURK</name>
<organism evidence="2 3">
    <name type="scientific">Ramlibacter henchirensis</name>
    <dbReference type="NCBI Taxonomy" id="204072"/>
    <lineage>
        <taxon>Bacteria</taxon>
        <taxon>Pseudomonadati</taxon>
        <taxon>Pseudomonadota</taxon>
        <taxon>Betaproteobacteria</taxon>
        <taxon>Burkholderiales</taxon>
        <taxon>Comamonadaceae</taxon>
        <taxon>Ramlibacter</taxon>
    </lineage>
</organism>
<dbReference type="Proteomes" id="UP000298180">
    <property type="component" value="Unassembled WGS sequence"/>
</dbReference>
<dbReference type="CDD" id="cd02440">
    <property type="entry name" value="AdoMet_MTases"/>
    <property type="match status" value="1"/>
</dbReference>